<reference evidence="2" key="1">
    <citation type="submission" date="2021-11" db="EMBL/GenBank/DDBJ databases">
        <title>Isoprene-degrading acetogen.</title>
        <authorList>
            <person name="Yang Y."/>
            <person name="Jin H."/>
            <person name="Yan J."/>
        </authorList>
    </citation>
    <scope>NUCLEOTIDE SEQUENCE</scope>
    <source>
        <strain evidence="2">Berkeley</strain>
    </source>
</reference>
<feature type="compositionally biased region" description="Low complexity" evidence="1">
    <location>
        <begin position="530"/>
        <end position="547"/>
    </location>
</feature>
<evidence type="ECO:0000256" key="1">
    <source>
        <dbReference type="SAM" id="MobiDB-lite"/>
    </source>
</evidence>
<feature type="region of interest" description="Disordered" evidence="1">
    <location>
        <begin position="522"/>
        <end position="557"/>
    </location>
</feature>
<accession>A0ABY6HAY0</accession>
<dbReference type="RefSeq" id="WP_263992489.1">
    <property type="nucleotide sequence ID" value="NZ_CP087994.1"/>
</dbReference>
<sequence>MKRKEIKWFVLLLVIGIGFPTLVWAQDGELPVATENPENFINTNALFDEAAQEVSTTSNNGTLETSMTMSEFEQKLSQWKSKYPNGSKYDEEFGNATGLAWECHGYARFLTQHVFGVECMNGTAPGWVKHRDISRLAPGDLVRYSNDNHTVFVTAVSGENVTITDANVPYGTNRVRWGVPTTKAHLNATLTYIAHYNANPVAATPADTTSPVISKIWIDDQAGTGRMMYIEASDNVGISRIWCPTWAPGETEYFSKDASPQAGSNTVWMCAMMADDHGMKQGAYLTHVYAFDAAGNKIGIPFNYYIDFDKPTVSDVQISDVNQEGFTVNCRVADSVSGISKVMFPTWTSAGSPDQDDLIWHQGTLNGNIASYRVRYSDHKNEKGFYNIHIYAYDNAGNVASGGTTINIDMTPPVISDVKVSNVTLTGYTVTCKVSDNSGINRVQFPTWSLVNGQDDLDPNWNISLKSSGVISGDTVTFQVKSSEHNNEKGLYRTHIYAFDNFGNSSYIRVEDVLKDTNLVDEEKTDKPSIPDIPITPDTPSIPDTPSEPGYNDDDKTTDVTCSYQTHVQNEGWQAWKTDGEMSGTSGKGLRLEGIKIKLGIDSSVLGLSYATHVQNIGWQDPVANGELSGTSSKGLRLEAIKINLTGTKASQYDIYYRVHAQNVGWLDWAKNGEASGTAGFGYRLEAIEIRIVPQNSPAPGSTENVFLEKITTEEVINKLVGTWIYKKNNWTEERIITKLGANKGHMEFIQYSTLKGDSMELDFFLSDINSDGKAILYIDKKSLKTYGISPTSYKIAVDTLMNQPNGIKLNDLYFNRQ</sequence>
<dbReference type="EMBL" id="CP087994">
    <property type="protein sequence ID" value="UYO61608.1"/>
    <property type="molecule type" value="Genomic_DNA"/>
</dbReference>
<dbReference type="Gene3D" id="2.60.40.3760">
    <property type="match status" value="2"/>
</dbReference>
<gene>
    <name evidence="2" type="ORF">LNN31_12535</name>
</gene>
<keyword evidence="3" id="KW-1185">Reference proteome</keyword>
<organism evidence="2 3">
    <name type="scientific">Acetobacterium wieringae</name>
    <dbReference type="NCBI Taxonomy" id="52694"/>
    <lineage>
        <taxon>Bacteria</taxon>
        <taxon>Bacillati</taxon>
        <taxon>Bacillota</taxon>
        <taxon>Clostridia</taxon>
        <taxon>Eubacteriales</taxon>
        <taxon>Eubacteriaceae</taxon>
        <taxon>Acetobacterium</taxon>
    </lineage>
</organism>
<protein>
    <submittedName>
        <fullName evidence="2">GBS Bsp-like repeat-containing protein</fullName>
    </submittedName>
</protein>
<dbReference type="Pfam" id="PF07538">
    <property type="entry name" value="ChW"/>
    <property type="match status" value="3"/>
</dbReference>
<proteinExistence type="predicted"/>
<evidence type="ECO:0000313" key="2">
    <source>
        <dbReference type="EMBL" id="UYO61608.1"/>
    </source>
</evidence>
<dbReference type="SUPFAM" id="SSF54001">
    <property type="entry name" value="Cysteine proteinases"/>
    <property type="match status" value="1"/>
</dbReference>
<dbReference type="Proteomes" id="UP001163550">
    <property type="component" value="Chromosome"/>
</dbReference>
<name>A0ABY6HAY0_9FIRM</name>
<dbReference type="InterPro" id="IPR038765">
    <property type="entry name" value="Papain-like_cys_pep_sf"/>
</dbReference>
<dbReference type="SMART" id="SM00728">
    <property type="entry name" value="ChW"/>
    <property type="match status" value="3"/>
</dbReference>
<dbReference type="Pfam" id="PF08481">
    <property type="entry name" value="GBS_Bsp-like"/>
    <property type="match status" value="2"/>
</dbReference>
<dbReference type="InterPro" id="IPR013688">
    <property type="entry name" value="GBS_Bsp-like"/>
</dbReference>
<evidence type="ECO:0000313" key="3">
    <source>
        <dbReference type="Proteomes" id="UP001163550"/>
    </source>
</evidence>
<dbReference type="InterPro" id="IPR006637">
    <property type="entry name" value="ChW"/>
</dbReference>